<dbReference type="PRINTS" id="PR00744">
    <property type="entry name" value="GLHYDRLASE37"/>
</dbReference>
<dbReference type="SUPFAM" id="SSF48208">
    <property type="entry name" value="Six-hairpin glycosidases"/>
    <property type="match status" value="1"/>
</dbReference>
<dbReference type="PANTHER" id="PTHR23403:SF3">
    <property type="entry name" value="TREHALASE"/>
    <property type="match status" value="1"/>
</dbReference>
<name>A0A183C2J6_GLOPA</name>
<dbReference type="Gene3D" id="1.50.10.10">
    <property type="match status" value="2"/>
</dbReference>
<dbReference type="InterPro" id="IPR012341">
    <property type="entry name" value="6hp_glycosidase-like_sf"/>
</dbReference>
<evidence type="ECO:0000256" key="7">
    <source>
        <dbReference type="SAM" id="SignalP"/>
    </source>
</evidence>
<feature type="signal peptide" evidence="7">
    <location>
        <begin position="1"/>
        <end position="25"/>
    </location>
</feature>
<keyword evidence="4 6" id="KW-0378">Hydrolase</keyword>
<proteinExistence type="inferred from homology"/>
<comment type="similarity">
    <text evidence="1 6">Belongs to the glycosyl hydrolase 37 family.</text>
</comment>
<accession>A0A183C2J6</accession>
<dbReference type="InterPro" id="IPR008928">
    <property type="entry name" value="6-hairpin_glycosidase_sf"/>
</dbReference>
<dbReference type="InterPro" id="IPR018232">
    <property type="entry name" value="Glyco_hydro_37_CS"/>
</dbReference>
<evidence type="ECO:0000313" key="8">
    <source>
        <dbReference type="Proteomes" id="UP000050741"/>
    </source>
</evidence>
<sequence length="544" mass="61773">MSLFFCCSLRLLLPLLLLQTGGTRSAGSLQNQADPTVRFEQFVSRQQFPTASSPPFPPHFSHDNCSVSICEGPLAPIFCSGFLISTAWFYGVQGQCPGSKLLHEPAIVMANFKRKFAAVLHEIWPLLSRQFIDEVNLNQDRYPVIHVPNRFLVPGGFFKLYFYWDTFWILKGCLYFSNLIETARGMLENFAHLLRFRGFIPNSGNVQLSRRSQPPLFSQMIADYFDATGNKSFLAEYLPRAELELNWWRENRSVELELDGQRYSLFRYKAITDCPRPENFLEDYQLGMEANNSMFFWSSTASACESGLDFSSRWYKWGTAPNAMRRTAIATSEVVPLDLNVFMALNYRTLGKLYGDVLNEHEDKKKRMQDQCHKVVEYLKRIGALGFRGGIPSSLERNSNEQWDFPNGWAPQQHLFVLSLLQCQNVSGEAAGMARKVADAFLTTAYNGLFSPAKEKPAQIWEKYDVRFDNGQPGFGGEYPAQSGFGWTNGVIFEFIRMFYTKAESASPAEEEGEDANGSSRDSLMALESITAILQTFGKESLNF</sequence>
<dbReference type="Proteomes" id="UP000050741">
    <property type="component" value="Unassembled WGS sequence"/>
</dbReference>
<dbReference type="EC" id="3.2.1.28" evidence="2 6"/>
<evidence type="ECO:0000256" key="1">
    <source>
        <dbReference type="ARBA" id="ARBA00005615"/>
    </source>
</evidence>
<protein>
    <recommendedName>
        <fullName evidence="3 6">Trehalase</fullName>
        <ecNumber evidence="2 6">3.2.1.28</ecNumber>
    </recommendedName>
    <alternativeName>
        <fullName evidence="6">Alpha-trehalose glucohydrolase</fullName>
    </alternativeName>
</protein>
<dbReference type="WBParaSite" id="GPLIN_000709000">
    <property type="protein sequence ID" value="GPLIN_000709000"/>
    <property type="gene ID" value="GPLIN_000709000"/>
</dbReference>
<evidence type="ECO:0000256" key="4">
    <source>
        <dbReference type="ARBA" id="ARBA00022801"/>
    </source>
</evidence>
<dbReference type="GO" id="GO:0005993">
    <property type="term" value="P:trehalose catabolic process"/>
    <property type="evidence" value="ECO:0007669"/>
    <property type="project" value="TreeGrafter"/>
</dbReference>
<dbReference type="Pfam" id="PF01204">
    <property type="entry name" value="Trehalase"/>
    <property type="match status" value="2"/>
</dbReference>
<feature type="chain" id="PRO_5008146979" description="Trehalase" evidence="7">
    <location>
        <begin position="26"/>
        <end position="544"/>
    </location>
</feature>
<reference evidence="9" key="2">
    <citation type="submission" date="2016-06" db="UniProtKB">
        <authorList>
            <consortium name="WormBaseParasite"/>
        </authorList>
    </citation>
    <scope>IDENTIFICATION</scope>
</reference>
<keyword evidence="7" id="KW-0732">Signal</keyword>
<reference evidence="8" key="1">
    <citation type="submission" date="2014-05" db="EMBL/GenBank/DDBJ databases">
        <title>The genome and life-stage specific transcriptomes of Globodera pallida elucidate key aspects of plant parasitism by a cyst nematode.</title>
        <authorList>
            <person name="Cotton J.A."/>
            <person name="Lilley C.J."/>
            <person name="Jones L.M."/>
            <person name="Kikuchi T."/>
            <person name="Reid A.J."/>
            <person name="Thorpe P."/>
            <person name="Tsai I.J."/>
            <person name="Beasley H."/>
            <person name="Blok V."/>
            <person name="Cock P.J.A."/>
            <person name="Van den Akker S.E."/>
            <person name="Holroyd N."/>
            <person name="Hunt M."/>
            <person name="Mantelin S."/>
            <person name="Naghra H."/>
            <person name="Pain A."/>
            <person name="Palomares-Rius J.E."/>
            <person name="Zarowiecki M."/>
            <person name="Berriman M."/>
            <person name="Jones J.T."/>
            <person name="Urwin P.E."/>
        </authorList>
    </citation>
    <scope>NUCLEOTIDE SEQUENCE [LARGE SCALE GENOMIC DNA]</scope>
    <source>
        <strain evidence="8">Lindley</strain>
    </source>
</reference>
<dbReference type="PANTHER" id="PTHR23403">
    <property type="entry name" value="TREHALASE"/>
    <property type="match status" value="1"/>
</dbReference>
<organism evidence="8 9">
    <name type="scientific">Globodera pallida</name>
    <name type="common">Potato cyst nematode worm</name>
    <name type="synonym">Heterodera pallida</name>
    <dbReference type="NCBI Taxonomy" id="36090"/>
    <lineage>
        <taxon>Eukaryota</taxon>
        <taxon>Metazoa</taxon>
        <taxon>Ecdysozoa</taxon>
        <taxon>Nematoda</taxon>
        <taxon>Chromadorea</taxon>
        <taxon>Rhabditida</taxon>
        <taxon>Tylenchina</taxon>
        <taxon>Tylenchomorpha</taxon>
        <taxon>Tylenchoidea</taxon>
        <taxon>Heteroderidae</taxon>
        <taxon>Heteroderinae</taxon>
        <taxon>Globodera</taxon>
    </lineage>
</organism>
<evidence type="ECO:0000256" key="2">
    <source>
        <dbReference type="ARBA" id="ARBA00012757"/>
    </source>
</evidence>
<dbReference type="GO" id="GO:0004555">
    <property type="term" value="F:alpha,alpha-trehalase activity"/>
    <property type="evidence" value="ECO:0007669"/>
    <property type="project" value="UniProtKB-EC"/>
</dbReference>
<dbReference type="AlphaFoldDB" id="A0A183C2J6"/>
<keyword evidence="5 6" id="KW-0326">Glycosidase</keyword>
<keyword evidence="8" id="KW-1185">Reference proteome</keyword>
<evidence type="ECO:0000313" key="9">
    <source>
        <dbReference type="WBParaSite" id="GPLIN_000709000"/>
    </source>
</evidence>
<dbReference type="PROSITE" id="PS00928">
    <property type="entry name" value="TREHALASE_2"/>
    <property type="match status" value="1"/>
</dbReference>
<evidence type="ECO:0000256" key="5">
    <source>
        <dbReference type="ARBA" id="ARBA00023295"/>
    </source>
</evidence>
<evidence type="ECO:0000256" key="3">
    <source>
        <dbReference type="ARBA" id="ARBA00019905"/>
    </source>
</evidence>
<evidence type="ECO:0000256" key="6">
    <source>
        <dbReference type="RuleBase" id="RU361180"/>
    </source>
</evidence>
<dbReference type="InterPro" id="IPR001661">
    <property type="entry name" value="Glyco_hydro_37"/>
</dbReference>
<comment type="catalytic activity">
    <reaction evidence="6">
        <text>alpha,alpha-trehalose + H2O = alpha-D-glucose + beta-D-glucose</text>
        <dbReference type="Rhea" id="RHEA:32675"/>
        <dbReference type="ChEBI" id="CHEBI:15377"/>
        <dbReference type="ChEBI" id="CHEBI:15903"/>
        <dbReference type="ChEBI" id="CHEBI:16551"/>
        <dbReference type="ChEBI" id="CHEBI:17925"/>
        <dbReference type="EC" id="3.2.1.28"/>
    </reaction>
</comment>